<dbReference type="Proteomes" id="UP000199256">
    <property type="component" value="Unassembled WGS sequence"/>
</dbReference>
<evidence type="ECO:0000313" key="4">
    <source>
        <dbReference type="Proteomes" id="UP000199256"/>
    </source>
</evidence>
<dbReference type="EMBL" id="FOAA01000015">
    <property type="protein sequence ID" value="SEL41119.1"/>
    <property type="molecule type" value="Genomic_DNA"/>
</dbReference>
<gene>
    <name evidence="3" type="ORF">SAMN05444515_11574</name>
</gene>
<evidence type="ECO:0000256" key="2">
    <source>
        <dbReference type="SAM" id="SignalP"/>
    </source>
</evidence>
<evidence type="ECO:0000313" key="3">
    <source>
        <dbReference type="EMBL" id="SEL41119.1"/>
    </source>
</evidence>
<accession>A0A1H7PZY7</accession>
<feature type="non-terminal residue" evidence="3">
    <location>
        <position position="80"/>
    </location>
</feature>
<dbReference type="AlphaFoldDB" id="A0A1H7PZY7"/>
<name>A0A1H7PZY7_9GAMM</name>
<keyword evidence="4" id="KW-1185">Reference proteome</keyword>
<dbReference type="RefSeq" id="WP_143050476.1">
    <property type="nucleotide sequence ID" value="NZ_FOAA01000015.1"/>
</dbReference>
<feature type="chain" id="PRO_5011462823" evidence="2">
    <location>
        <begin position="32"/>
        <end position="80"/>
    </location>
</feature>
<feature type="signal peptide" evidence="2">
    <location>
        <begin position="1"/>
        <end position="31"/>
    </location>
</feature>
<reference evidence="4" key="1">
    <citation type="submission" date="2016-10" db="EMBL/GenBank/DDBJ databases">
        <authorList>
            <person name="Varghese N."/>
            <person name="Submissions S."/>
        </authorList>
    </citation>
    <scope>NUCLEOTIDE SEQUENCE [LARGE SCALE GENOMIC DNA]</scope>
    <source>
        <strain evidence="4">DSM 241</strain>
    </source>
</reference>
<feature type="region of interest" description="Disordered" evidence="1">
    <location>
        <begin position="51"/>
        <end position="80"/>
    </location>
</feature>
<organism evidence="3 4">
    <name type="scientific">Ectothiorhodospira marina</name>
    <dbReference type="NCBI Taxonomy" id="1396821"/>
    <lineage>
        <taxon>Bacteria</taxon>
        <taxon>Pseudomonadati</taxon>
        <taxon>Pseudomonadota</taxon>
        <taxon>Gammaproteobacteria</taxon>
        <taxon>Chromatiales</taxon>
        <taxon>Ectothiorhodospiraceae</taxon>
        <taxon>Ectothiorhodospira</taxon>
    </lineage>
</organism>
<keyword evidence="2" id="KW-0732">Signal</keyword>
<protein>
    <submittedName>
        <fullName evidence="3">Uncharacterized protein</fullName>
    </submittedName>
</protein>
<sequence length="80" mass="8109">MTIPEVLTARGHALSGCLLFLMLSTLGTAQADLSALEGTVGHAQSSGGSALWDLEGDMGHTPVASEPRDDGIRCAGEGPC</sequence>
<evidence type="ECO:0000256" key="1">
    <source>
        <dbReference type="SAM" id="MobiDB-lite"/>
    </source>
</evidence>
<proteinExistence type="predicted"/>